<keyword evidence="4" id="KW-1185">Reference proteome</keyword>
<evidence type="ECO:0000313" key="4">
    <source>
        <dbReference type="Proteomes" id="UP001279734"/>
    </source>
</evidence>
<dbReference type="EMBL" id="BSYO01000015">
    <property type="protein sequence ID" value="GMH15415.1"/>
    <property type="molecule type" value="Genomic_DNA"/>
</dbReference>
<reference evidence="3" key="1">
    <citation type="submission" date="2023-05" db="EMBL/GenBank/DDBJ databases">
        <title>Nepenthes gracilis genome sequencing.</title>
        <authorList>
            <person name="Fukushima K."/>
        </authorList>
    </citation>
    <scope>NUCLEOTIDE SEQUENCE</scope>
    <source>
        <strain evidence="3">SING2019-196</strain>
    </source>
</reference>
<feature type="domain" description="BUB1 N-terminal" evidence="2">
    <location>
        <begin position="13"/>
        <end position="172"/>
    </location>
</feature>
<organism evidence="3 4">
    <name type="scientific">Nepenthes gracilis</name>
    <name type="common">Slender pitcher plant</name>
    <dbReference type="NCBI Taxonomy" id="150966"/>
    <lineage>
        <taxon>Eukaryota</taxon>
        <taxon>Viridiplantae</taxon>
        <taxon>Streptophyta</taxon>
        <taxon>Embryophyta</taxon>
        <taxon>Tracheophyta</taxon>
        <taxon>Spermatophyta</taxon>
        <taxon>Magnoliopsida</taxon>
        <taxon>eudicotyledons</taxon>
        <taxon>Gunneridae</taxon>
        <taxon>Pentapetalae</taxon>
        <taxon>Caryophyllales</taxon>
        <taxon>Nepenthaceae</taxon>
        <taxon>Nepenthes</taxon>
    </lineage>
</organism>
<gene>
    <name evidence="3" type="ORF">Nepgr_017256</name>
</gene>
<dbReference type="PANTHER" id="PTHR14030">
    <property type="entry name" value="MITOTIC CHECKPOINT SERINE/THREONINE-PROTEIN KINASE BUB1"/>
    <property type="match status" value="1"/>
</dbReference>
<comment type="caution">
    <text evidence="3">The sequence shown here is derived from an EMBL/GenBank/DDBJ whole genome shotgun (WGS) entry which is preliminary data.</text>
</comment>
<dbReference type="PROSITE" id="PS51489">
    <property type="entry name" value="BUB1_N"/>
    <property type="match status" value="1"/>
</dbReference>
<dbReference type="FunFam" id="1.25.40.430:FF:000005">
    <property type="entry name" value="Mad3/BUB1 homology region 1"/>
    <property type="match status" value="1"/>
</dbReference>
<evidence type="ECO:0000313" key="3">
    <source>
        <dbReference type="EMBL" id="GMH15415.1"/>
    </source>
</evidence>
<dbReference type="InterPro" id="IPR013212">
    <property type="entry name" value="Mad3/Bub1_I"/>
</dbReference>
<dbReference type="GO" id="GO:0051754">
    <property type="term" value="P:meiotic sister chromatid cohesion, centromeric"/>
    <property type="evidence" value="ECO:0007669"/>
    <property type="project" value="TreeGrafter"/>
</dbReference>
<sequence>MASTLQSDLFSSVISDIRIYSGNDPLLPWIRGVRKMRETLTPKVLHEKLPRFLQKCAQTFQSDRRYQNDPRFVRIWLHLMDYVDDPRAVLRTMEREGIGTKRSLFYQAYALYYEKMKKFEDAEKMYRLGAQNLAEPLNELQKSYEQFLQRMVRHRKKKIQDAVEITAKRPLSEWSISQHSCSSRGNNVNSCKVDSGAVASCTKESLPVINPKNLTIGSEKILGKSYESQIPLHETECPGALQIFSNGISGDPSTTKQVMDHNSNQSQLKEPGDLETKLDEPSMLQRVDSVILKFVDTAIVGKSEAEDACHHGLVDPTINTKEAMNAINNMFREPLELTFVGRPPRCQPKASQNPSSGFEVFIDENMDNVVISADPRELSHTKMSCPLPQPIDVFIDDDGHNEVQVKTNYKIDLEPSEFHESTEGYPLSSPQVYDSMFLRPKDHQLESSGDLNIEPSKANIQEDTVVCRFVASAISDEPEVENICHHGLVDPTVNLREAMDDINSMFGKPIDFVRTTRKKKQGLTAPLGKSHQGGFSILNDDDLVCQQGQLLPSSSGREDRCDLLEPTVFTKEAMDDINKMFAMPFNF</sequence>
<proteinExistence type="predicted"/>
<feature type="compositionally biased region" description="Polar residues" evidence="1">
    <location>
        <begin position="251"/>
        <end position="268"/>
    </location>
</feature>
<protein>
    <recommendedName>
        <fullName evidence="2">BUB1 N-terminal domain-containing protein</fullName>
    </recommendedName>
</protein>
<accession>A0AAD3SR43</accession>
<dbReference type="Pfam" id="PF08311">
    <property type="entry name" value="Mad3_BUB1_I"/>
    <property type="match status" value="1"/>
</dbReference>
<evidence type="ECO:0000259" key="2">
    <source>
        <dbReference type="PROSITE" id="PS51489"/>
    </source>
</evidence>
<name>A0AAD3SR43_NEPGR</name>
<dbReference type="GO" id="GO:0004672">
    <property type="term" value="F:protein kinase activity"/>
    <property type="evidence" value="ECO:0007669"/>
    <property type="project" value="TreeGrafter"/>
</dbReference>
<feature type="region of interest" description="Disordered" evidence="1">
    <location>
        <begin position="251"/>
        <end position="272"/>
    </location>
</feature>
<dbReference type="InterPro" id="IPR015661">
    <property type="entry name" value="Bub1/Mad3"/>
</dbReference>
<dbReference type="AlphaFoldDB" id="A0AAD3SR43"/>
<dbReference type="SMART" id="SM00777">
    <property type="entry name" value="Mad3_BUB1_I"/>
    <property type="match status" value="1"/>
</dbReference>
<dbReference type="Gene3D" id="1.25.40.430">
    <property type="match status" value="1"/>
</dbReference>
<dbReference type="GO" id="GO:0007094">
    <property type="term" value="P:mitotic spindle assembly checkpoint signaling"/>
    <property type="evidence" value="ECO:0007669"/>
    <property type="project" value="InterPro"/>
</dbReference>
<dbReference type="PANTHER" id="PTHR14030:SF2">
    <property type="entry name" value="OS11G0128700 PROTEIN"/>
    <property type="match status" value="1"/>
</dbReference>
<dbReference type="Proteomes" id="UP001279734">
    <property type="component" value="Unassembled WGS sequence"/>
</dbReference>
<evidence type="ECO:0000256" key="1">
    <source>
        <dbReference type="SAM" id="MobiDB-lite"/>
    </source>
</evidence>